<dbReference type="Pfam" id="PF06990">
    <property type="entry name" value="Gal-3-0_sulfotr"/>
    <property type="match status" value="1"/>
</dbReference>
<dbReference type="SUPFAM" id="SSF53448">
    <property type="entry name" value="Nucleotide-diphospho-sugar transferases"/>
    <property type="match status" value="1"/>
</dbReference>
<evidence type="ECO:0000256" key="2">
    <source>
        <dbReference type="ARBA" id="ARBA00008124"/>
    </source>
</evidence>
<comment type="caution">
    <text evidence="11">The sequence shown here is derived from an EMBL/GenBank/DDBJ whole genome shotgun (WGS) entry which is preliminary data.</text>
</comment>
<dbReference type="InterPro" id="IPR009729">
    <property type="entry name" value="Gal-3-0_sulfotransfrase"/>
</dbReference>
<evidence type="ECO:0000313" key="11">
    <source>
        <dbReference type="EMBL" id="KAK3246223.1"/>
    </source>
</evidence>
<dbReference type="Gene3D" id="3.40.50.300">
    <property type="entry name" value="P-loop containing nucleotide triphosphate hydrolases"/>
    <property type="match status" value="1"/>
</dbReference>
<comment type="subcellular location">
    <subcellularLocation>
        <location evidence="1">Golgi apparatus membrane</location>
        <topology evidence="1">Single-pass type II membrane protein</topology>
    </subcellularLocation>
</comment>
<feature type="region of interest" description="Disordered" evidence="10">
    <location>
        <begin position="284"/>
        <end position="372"/>
    </location>
</feature>
<keyword evidence="4" id="KW-0812">Transmembrane</keyword>
<keyword evidence="9" id="KW-0325">Glycoprotein</keyword>
<dbReference type="EMBL" id="LGRX02030046">
    <property type="protein sequence ID" value="KAK3246223.1"/>
    <property type="molecule type" value="Genomic_DNA"/>
</dbReference>
<keyword evidence="12" id="KW-1185">Reference proteome</keyword>
<comment type="similarity">
    <text evidence="2">Belongs to the galactose-3-O-sulfotransferase family.</text>
</comment>
<organism evidence="11 12">
    <name type="scientific">Cymbomonas tetramitiformis</name>
    <dbReference type="NCBI Taxonomy" id="36881"/>
    <lineage>
        <taxon>Eukaryota</taxon>
        <taxon>Viridiplantae</taxon>
        <taxon>Chlorophyta</taxon>
        <taxon>Pyramimonadophyceae</taxon>
        <taxon>Pyramimonadales</taxon>
        <taxon>Pyramimonadaceae</taxon>
        <taxon>Cymbomonas</taxon>
    </lineage>
</organism>
<keyword evidence="6" id="KW-1133">Transmembrane helix</keyword>
<dbReference type="Gene3D" id="3.90.550.10">
    <property type="entry name" value="Spore Coat Polysaccharide Biosynthesis Protein SpsA, Chain A"/>
    <property type="match status" value="1"/>
</dbReference>
<accession>A0AAE0C0N2</accession>
<keyword evidence="7" id="KW-0333">Golgi apparatus</keyword>
<evidence type="ECO:0000256" key="6">
    <source>
        <dbReference type="ARBA" id="ARBA00022989"/>
    </source>
</evidence>
<dbReference type="AlphaFoldDB" id="A0AAE0C0N2"/>
<dbReference type="GO" id="GO:0009247">
    <property type="term" value="P:glycolipid biosynthetic process"/>
    <property type="evidence" value="ECO:0007669"/>
    <property type="project" value="InterPro"/>
</dbReference>
<dbReference type="GO" id="GO:0000139">
    <property type="term" value="C:Golgi membrane"/>
    <property type="evidence" value="ECO:0007669"/>
    <property type="project" value="UniProtKB-SubCell"/>
</dbReference>
<sequence>MLDCAYILNSILSRYYTRRSGRIYKGYQVALKPYDLEKRLSHSLTAARPGFYDFVPQYLSNIGIWTGGWDDLRNFYKSLLGPGYVSLTVLGTPRESYVHNAVRIIRPDNSTTPAQLGEIVAKLVQAERAPNPLATELNLRSRADVLSFTRRDMDALSLVLLSDKIDESLVMLSRILNWDLADVLHLDRDMSSAAVTATTILESLPDETLKGLDALTDLDKEIYDHAVASMKRQRRQLQRKGVDVTGDIKRLRAMRQELSKACAFSDVAPGAELGKSERCATYTATSSQSQRSQNHMRTSKASMDSGALANKGTLLQKRLRPSWPGRASSPQAAMPSTRPEMRTAQADTSSSALAHTANPWARKAPPRPPPPSVVENECTRSSFHGYIVPSLCTPGSETLHQVHVADVIPVIGTAVLNRGDWLLRLVYSIDMPVRKLVIVRNTIPGGPDSSDVDDAISELKQQLGEAHLRVLVSNANLGCGPSWNLIMRQFPADYWVLPSADVAYRAGQLARLVAPISTLEKTTGGIVLANGSYANLVLTHGAVRRAGYFDENIWPAYTEDCEYSLRLVLVGAKVISADIGYVHGEEGASGSLTHQLSDRYEIRTRNSMTHFNNFGYLNYKWGIPSGNEECATDKLLALKTYATPYNDSSLGIDDWWFFPRERAVSEAVWNFTKPTHSLMSVPAIFAGTKKGEVGVQLKTLGRI</sequence>
<evidence type="ECO:0000256" key="5">
    <source>
        <dbReference type="ARBA" id="ARBA00022968"/>
    </source>
</evidence>
<keyword evidence="3" id="KW-0808">Transferase</keyword>
<dbReference type="Proteomes" id="UP001190700">
    <property type="component" value="Unassembled WGS sequence"/>
</dbReference>
<feature type="compositionally biased region" description="Polar residues" evidence="10">
    <location>
        <begin position="284"/>
        <end position="302"/>
    </location>
</feature>
<evidence type="ECO:0000256" key="8">
    <source>
        <dbReference type="ARBA" id="ARBA00023136"/>
    </source>
</evidence>
<dbReference type="InterPro" id="IPR027417">
    <property type="entry name" value="P-loop_NTPase"/>
</dbReference>
<evidence type="ECO:0000256" key="3">
    <source>
        <dbReference type="ARBA" id="ARBA00022679"/>
    </source>
</evidence>
<dbReference type="InterPro" id="IPR029044">
    <property type="entry name" value="Nucleotide-diphossugar_trans"/>
</dbReference>
<name>A0AAE0C0N2_9CHLO</name>
<keyword evidence="8" id="KW-0472">Membrane</keyword>
<protein>
    <submittedName>
        <fullName evidence="11">Uncharacterized protein</fullName>
    </submittedName>
</protein>
<dbReference type="GO" id="GO:0001733">
    <property type="term" value="F:galactosylceramide sulfotransferase activity"/>
    <property type="evidence" value="ECO:0007669"/>
    <property type="project" value="InterPro"/>
</dbReference>
<evidence type="ECO:0000256" key="9">
    <source>
        <dbReference type="ARBA" id="ARBA00023180"/>
    </source>
</evidence>
<evidence type="ECO:0000256" key="10">
    <source>
        <dbReference type="SAM" id="MobiDB-lite"/>
    </source>
</evidence>
<dbReference type="PANTHER" id="PTHR14647">
    <property type="entry name" value="GALACTOSE-3-O-SULFOTRANSFERASE"/>
    <property type="match status" value="1"/>
</dbReference>
<keyword evidence="5" id="KW-0735">Signal-anchor</keyword>
<evidence type="ECO:0000313" key="12">
    <source>
        <dbReference type="Proteomes" id="UP001190700"/>
    </source>
</evidence>
<gene>
    <name evidence="11" type="ORF">CYMTET_44233</name>
</gene>
<evidence type="ECO:0000256" key="7">
    <source>
        <dbReference type="ARBA" id="ARBA00023034"/>
    </source>
</evidence>
<dbReference type="PANTHER" id="PTHR14647:SF87">
    <property type="entry name" value="PUTATIVE-RELATED"/>
    <property type="match status" value="1"/>
</dbReference>
<proteinExistence type="inferred from homology"/>
<reference evidence="11 12" key="1">
    <citation type="journal article" date="2015" name="Genome Biol. Evol.">
        <title>Comparative Genomics of a Bacterivorous Green Alga Reveals Evolutionary Causalities and Consequences of Phago-Mixotrophic Mode of Nutrition.</title>
        <authorList>
            <person name="Burns J.A."/>
            <person name="Paasch A."/>
            <person name="Narechania A."/>
            <person name="Kim E."/>
        </authorList>
    </citation>
    <scope>NUCLEOTIDE SEQUENCE [LARGE SCALE GENOMIC DNA]</scope>
    <source>
        <strain evidence="11 12">PLY_AMNH</strain>
    </source>
</reference>
<evidence type="ECO:0000256" key="4">
    <source>
        <dbReference type="ARBA" id="ARBA00022692"/>
    </source>
</evidence>
<evidence type="ECO:0000256" key="1">
    <source>
        <dbReference type="ARBA" id="ARBA00004323"/>
    </source>
</evidence>